<dbReference type="Gene3D" id="3.40.630.30">
    <property type="match status" value="1"/>
</dbReference>
<dbReference type="SUPFAM" id="SSF55729">
    <property type="entry name" value="Acyl-CoA N-acyltransferases (Nat)"/>
    <property type="match status" value="1"/>
</dbReference>
<evidence type="ECO:0000259" key="2">
    <source>
        <dbReference type="PROSITE" id="PS51186"/>
    </source>
</evidence>
<dbReference type="InterPro" id="IPR016181">
    <property type="entry name" value="Acyl_CoA_acyltransferase"/>
</dbReference>
<dbReference type="GO" id="GO:0016746">
    <property type="term" value="F:acyltransferase activity"/>
    <property type="evidence" value="ECO:0007669"/>
    <property type="project" value="UniProtKB-KW"/>
</dbReference>
<evidence type="ECO:0000256" key="1">
    <source>
        <dbReference type="SAM" id="MobiDB-lite"/>
    </source>
</evidence>
<dbReference type="Pfam" id="PF00583">
    <property type="entry name" value="Acetyltransf_1"/>
    <property type="match status" value="1"/>
</dbReference>
<keyword evidence="4" id="KW-1185">Reference proteome</keyword>
<feature type="region of interest" description="Disordered" evidence="1">
    <location>
        <begin position="165"/>
        <end position="204"/>
    </location>
</feature>
<reference evidence="4" key="1">
    <citation type="journal article" date="2019" name="Int. J. Syst. Evol. Microbiol.">
        <title>The Global Catalogue of Microorganisms (GCM) 10K type strain sequencing project: providing services to taxonomists for standard genome sequencing and annotation.</title>
        <authorList>
            <consortium name="The Broad Institute Genomics Platform"/>
            <consortium name="The Broad Institute Genome Sequencing Center for Infectious Disease"/>
            <person name="Wu L."/>
            <person name="Ma J."/>
        </authorList>
    </citation>
    <scope>NUCLEOTIDE SEQUENCE [LARGE SCALE GENOMIC DNA]</scope>
    <source>
        <strain evidence="4">JCM 17695</strain>
    </source>
</reference>
<organism evidence="3 4">
    <name type="scientific">Actinokineospora soli</name>
    <dbReference type="NCBI Taxonomy" id="1048753"/>
    <lineage>
        <taxon>Bacteria</taxon>
        <taxon>Bacillati</taxon>
        <taxon>Actinomycetota</taxon>
        <taxon>Actinomycetes</taxon>
        <taxon>Pseudonocardiales</taxon>
        <taxon>Pseudonocardiaceae</taxon>
        <taxon>Actinokineospora</taxon>
    </lineage>
</organism>
<dbReference type="EC" id="2.3.-.-" evidence="3"/>
<feature type="domain" description="N-acetyltransferase" evidence="2">
    <location>
        <begin position="22"/>
        <end position="159"/>
    </location>
</feature>
<dbReference type="InterPro" id="IPR000182">
    <property type="entry name" value="GNAT_dom"/>
</dbReference>
<comment type="caution">
    <text evidence="3">The sequence shown here is derived from an EMBL/GenBank/DDBJ whole genome shotgun (WGS) entry which is preliminary data.</text>
</comment>
<keyword evidence="3" id="KW-0808">Transferase</keyword>
<feature type="compositionally biased region" description="Low complexity" evidence="1">
    <location>
        <begin position="181"/>
        <end position="194"/>
    </location>
</feature>
<accession>A0ABW2TKD4</accession>
<sequence>MDPFDYPRRWEADVVLSDGGTVHLRPIVPTDADALLAFHGRLSERTRYFRYFGPYPRIPEKDLRRFSTVDHHGRVAFVALLGDDIIAVGRYERLPDADSAEVAFVVEDAHQGRGLGSILLEHLARRRASAGWRSSRPRCWPRTPRWSGCSATPATRSAASSTRACCTWSSPSTRPRPRSPWPARASRPPRRAACTTCCTRRRSP</sequence>
<dbReference type="Proteomes" id="UP001596512">
    <property type="component" value="Unassembled WGS sequence"/>
</dbReference>
<gene>
    <name evidence="3" type="ORF">ACFQV2_10030</name>
</gene>
<name>A0ABW2TKD4_9PSEU</name>
<dbReference type="CDD" id="cd04301">
    <property type="entry name" value="NAT_SF"/>
    <property type="match status" value="1"/>
</dbReference>
<dbReference type="PROSITE" id="PS51186">
    <property type="entry name" value="GNAT"/>
    <property type="match status" value="1"/>
</dbReference>
<keyword evidence="3" id="KW-0012">Acyltransferase</keyword>
<dbReference type="EMBL" id="JBHTEY010000004">
    <property type="protein sequence ID" value="MFC7613849.1"/>
    <property type="molecule type" value="Genomic_DNA"/>
</dbReference>
<proteinExistence type="predicted"/>
<protein>
    <submittedName>
        <fullName evidence="3">GNAT family N-acetyltransferase</fullName>
        <ecNumber evidence="3">2.3.-.-</ecNumber>
    </submittedName>
</protein>
<evidence type="ECO:0000313" key="3">
    <source>
        <dbReference type="EMBL" id="MFC7613849.1"/>
    </source>
</evidence>
<evidence type="ECO:0000313" key="4">
    <source>
        <dbReference type="Proteomes" id="UP001596512"/>
    </source>
</evidence>